<proteinExistence type="predicted"/>
<evidence type="ECO:0000313" key="3">
    <source>
        <dbReference type="Proteomes" id="UP000070529"/>
    </source>
</evidence>
<comment type="caution">
    <text evidence="2">The sequence shown here is derived from an EMBL/GenBank/DDBJ whole genome shotgun (WGS) entry which is preliminary data.</text>
</comment>
<dbReference type="Proteomes" id="UP000070529">
    <property type="component" value="Unassembled WGS sequence"/>
</dbReference>
<keyword evidence="3" id="KW-1185">Reference proteome</keyword>
<feature type="domain" description="UspA" evidence="1">
    <location>
        <begin position="1"/>
        <end position="116"/>
    </location>
</feature>
<dbReference type="AlphaFoldDB" id="A0A135I702"/>
<evidence type="ECO:0000259" key="1">
    <source>
        <dbReference type="Pfam" id="PF00582"/>
    </source>
</evidence>
<dbReference type="InterPro" id="IPR006016">
    <property type="entry name" value="UspA"/>
</dbReference>
<dbReference type="RefSeq" id="WP_067415673.1">
    <property type="nucleotide sequence ID" value="NZ_LNTY01000034.1"/>
</dbReference>
<dbReference type="Gene3D" id="3.40.50.620">
    <property type="entry name" value="HUPs"/>
    <property type="match status" value="1"/>
</dbReference>
<dbReference type="SUPFAM" id="SSF52402">
    <property type="entry name" value="Adenine nucleotide alpha hydrolases-like"/>
    <property type="match status" value="1"/>
</dbReference>
<name>A0A135I702_9GAMM</name>
<dbReference type="EMBL" id="LNTY01000034">
    <property type="protein sequence ID" value="KXF81218.1"/>
    <property type="molecule type" value="Genomic_DNA"/>
</dbReference>
<reference evidence="2 3" key="1">
    <citation type="submission" date="2015-11" db="EMBL/GenBank/DDBJ databases">
        <title>Genomic Taxonomy of the Vibrionaceae.</title>
        <authorList>
            <person name="Gomez-Gil B."/>
            <person name="Enciso-Ibarra J."/>
        </authorList>
    </citation>
    <scope>NUCLEOTIDE SEQUENCE [LARGE SCALE GENOMIC DNA]</scope>
    <source>
        <strain evidence="2 3">CAIM 912</strain>
    </source>
</reference>
<sequence length="138" mass="15693">MYSKILYALDINSKPHLEKAIEISRQLNAELYIGFATYLGESYEEDEVYFGKLTGDQIVDDKKNALEEKIESLISGTDINKEQIYIVDGPVGKAIDKLATSLNVELVMVAKSHHHFSLMMKNDTLIRLTTHYDFLSFS</sequence>
<gene>
    <name evidence="2" type="ORF">ATN88_00150</name>
</gene>
<protein>
    <recommendedName>
        <fullName evidence="1">UspA domain-containing protein</fullName>
    </recommendedName>
</protein>
<dbReference type="InterPro" id="IPR014729">
    <property type="entry name" value="Rossmann-like_a/b/a_fold"/>
</dbReference>
<organism evidence="2 3">
    <name type="scientific">Enterovibrio coralii</name>
    <dbReference type="NCBI Taxonomy" id="294935"/>
    <lineage>
        <taxon>Bacteria</taxon>
        <taxon>Pseudomonadati</taxon>
        <taxon>Pseudomonadota</taxon>
        <taxon>Gammaproteobacteria</taxon>
        <taxon>Vibrionales</taxon>
        <taxon>Vibrionaceae</taxon>
        <taxon>Enterovibrio</taxon>
    </lineage>
</organism>
<dbReference type="OrthoDB" id="5823898at2"/>
<accession>A0A135I702</accession>
<dbReference type="Pfam" id="PF00582">
    <property type="entry name" value="Usp"/>
    <property type="match status" value="1"/>
</dbReference>
<evidence type="ECO:0000313" key="2">
    <source>
        <dbReference type="EMBL" id="KXF81218.1"/>
    </source>
</evidence>